<dbReference type="RefSeq" id="WP_167374498.1">
    <property type="nucleotide sequence ID" value="NZ_FUZO01000001.1"/>
</dbReference>
<sequence length="293" mass="31335">MTRTNAKAEAHVNAQQPVSWTLSGFGDEIDADPTTQIAVLEALGASHIEVRSAWGVNIIDLDADQLARLGAQLQRSGMGVSAIGSPIGKVDVALDAELEVARLERAIAAAHALGTPNIRIFSFFRGEGVPVEATRDDVLVRMRLLADLAEREGVVLLHENEKDIYGDVPERILDLVESVGSPALRLAWDNANFVQVGVAPFDDGYAMLRPYLDYLQVKDAVAESGQVVPSGEGDGQLRETLAALRDDGYAGFASLEPHLADTHALGGFSGPASFGVAARAFRRLTDELGIELR</sequence>
<accession>A0ABY1LGH0</accession>
<evidence type="ECO:0000259" key="2">
    <source>
        <dbReference type="Pfam" id="PF01261"/>
    </source>
</evidence>
<dbReference type="Pfam" id="PF01261">
    <property type="entry name" value="AP_endonuc_2"/>
    <property type="match status" value="1"/>
</dbReference>
<dbReference type="InterPro" id="IPR013022">
    <property type="entry name" value="Xyl_isomerase-like_TIM-brl"/>
</dbReference>
<dbReference type="InterPro" id="IPR050312">
    <property type="entry name" value="IolE/XylAMocC-like"/>
</dbReference>
<feature type="domain" description="Xylose isomerase-like TIM barrel" evidence="2">
    <location>
        <begin position="38"/>
        <end position="258"/>
    </location>
</feature>
<evidence type="ECO:0000313" key="4">
    <source>
        <dbReference type="Proteomes" id="UP000190827"/>
    </source>
</evidence>
<dbReference type="PANTHER" id="PTHR12110:SF53">
    <property type="entry name" value="BLR5974 PROTEIN"/>
    <property type="match status" value="1"/>
</dbReference>
<proteinExistence type="predicted"/>
<gene>
    <name evidence="3" type="ORF">SAMN06295973_0347</name>
</gene>
<dbReference type="InterPro" id="IPR036237">
    <property type="entry name" value="Xyl_isomerase-like_sf"/>
</dbReference>
<reference evidence="3 4" key="1">
    <citation type="submission" date="2017-02" db="EMBL/GenBank/DDBJ databases">
        <authorList>
            <person name="Varghese N."/>
            <person name="Submissions S."/>
        </authorList>
    </citation>
    <scope>NUCLEOTIDE SEQUENCE [LARGE SCALE GENOMIC DNA]</scope>
    <source>
        <strain evidence="3 4">VKM Ac-1787</strain>
    </source>
</reference>
<dbReference type="EMBL" id="FUZO01000001">
    <property type="protein sequence ID" value="SKC37999.1"/>
    <property type="molecule type" value="Genomic_DNA"/>
</dbReference>
<evidence type="ECO:0000256" key="1">
    <source>
        <dbReference type="ARBA" id="ARBA00023277"/>
    </source>
</evidence>
<dbReference type="SUPFAM" id="SSF51658">
    <property type="entry name" value="Xylose isomerase-like"/>
    <property type="match status" value="1"/>
</dbReference>
<dbReference type="Gene3D" id="3.20.20.150">
    <property type="entry name" value="Divalent-metal-dependent TIM barrel enzymes"/>
    <property type="match status" value="1"/>
</dbReference>
<dbReference type="GO" id="GO:0016853">
    <property type="term" value="F:isomerase activity"/>
    <property type="evidence" value="ECO:0007669"/>
    <property type="project" value="UniProtKB-KW"/>
</dbReference>
<keyword evidence="4" id="KW-1185">Reference proteome</keyword>
<dbReference type="Proteomes" id="UP000190827">
    <property type="component" value="Unassembled WGS sequence"/>
</dbReference>
<evidence type="ECO:0000313" key="3">
    <source>
        <dbReference type="EMBL" id="SKC37999.1"/>
    </source>
</evidence>
<keyword evidence="3" id="KW-0413">Isomerase</keyword>
<dbReference type="PANTHER" id="PTHR12110">
    <property type="entry name" value="HYDROXYPYRUVATE ISOMERASE"/>
    <property type="match status" value="1"/>
</dbReference>
<protein>
    <submittedName>
        <fullName evidence="3">Sugar phosphate isomerase/epimerase</fullName>
    </submittedName>
</protein>
<name>A0ABY1LGH0_9MICO</name>
<keyword evidence="1" id="KW-0119">Carbohydrate metabolism</keyword>
<comment type="caution">
    <text evidence="3">The sequence shown here is derived from an EMBL/GenBank/DDBJ whole genome shotgun (WGS) entry which is preliminary data.</text>
</comment>
<organism evidence="3 4">
    <name type="scientific">Plantibacter cousiniae</name>
    <name type="common">nom. nud.</name>
    <dbReference type="NCBI Taxonomy" id="199709"/>
    <lineage>
        <taxon>Bacteria</taxon>
        <taxon>Bacillati</taxon>
        <taxon>Actinomycetota</taxon>
        <taxon>Actinomycetes</taxon>
        <taxon>Micrococcales</taxon>
        <taxon>Microbacteriaceae</taxon>
        <taxon>Plantibacter</taxon>
    </lineage>
</organism>